<evidence type="ECO:0000313" key="1">
    <source>
        <dbReference type="EMBL" id="KAH9302210.1"/>
    </source>
</evidence>
<proteinExistence type="predicted"/>
<dbReference type="EMBL" id="JAHRHJ020000009">
    <property type="protein sequence ID" value="KAH9302210.1"/>
    <property type="molecule type" value="Genomic_DNA"/>
</dbReference>
<organism evidence="1 2">
    <name type="scientific">Taxus chinensis</name>
    <name type="common">Chinese yew</name>
    <name type="synonym">Taxus wallichiana var. chinensis</name>
    <dbReference type="NCBI Taxonomy" id="29808"/>
    <lineage>
        <taxon>Eukaryota</taxon>
        <taxon>Viridiplantae</taxon>
        <taxon>Streptophyta</taxon>
        <taxon>Embryophyta</taxon>
        <taxon>Tracheophyta</taxon>
        <taxon>Spermatophyta</taxon>
        <taxon>Pinopsida</taxon>
        <taxon>Pinidae</taxon>
        <taxon>Conifers II</taxon>
        <taxon>Cupressales</taxon>
        <taxon>Taxaceae</taxon>
        <taxon>Taxus</taxon>
    </lineage>
</organism>
<feature type="non-terminal residue" evidence="1">
    <location>
        <position position="54"/>
    </location>
</feature>
<name>A0AA38CL04_TAXCH</name>
<protein>
    <submittedName>
        <fullName evidence="1">Uncharacterized protein</fullName>
    </submittedName>
</protein>
<dbReference type="Proteomes" id="UP000824469">
    <property type="component" value="Unassembled WGS sequence"/>
</dbReference>
<reference evidence="1 2" key="1">
    <citation type="journal article" date="2021" name="Nat. Plants">
        <title>The Taxus genome provides insights into paclitaxel biosynthesis.</title>
        <authorList>
            <person name="Xiong X."/>
            <person name="Gou J."/>
            <person name="Liao Q."/>
            <person name="Li Y."/>
            <person name="Zhou Q."/>
            <person name="Bi G."/>
            <person name="Li C."/>
            <person name="Du R."/>
            <person name="Wang X."/>
            <person name="Sun T."/>
            <person name="Guo L."/>
            <person name="Liang H."/>
            <person name="Lu P."/>
            <person name="Wu Y."/>
            <person name="Zhang Z."/>
            <person name="Ro D.K."/>
            <person name="Shang Y."/>
            <person name="Huang S."/>
            <person name="Yan J."/>
        </authorList>
    </citation>
    <scope>NUCLEOTIDE SEQUENCE [LARGE SCALE GENOMIC DNA]</scope>
    <source>
        <strain evidence="1">Ta-2019</strain>
    </source>
</reference>
<evidence type="ECO:0000313" key="2">
    <source>
        <dbReference type="Proteomes" id="UP000824469"/>
    </source>
</evidence>
<keyword evidence="2" id="KW-1185">Reference proteome</keyword>
<feature type="non-terminal residue" evidence="1">
    <location>
        <position position="1"/>
    </location>
</feature>
<comment type="caution">
    <text evidence="1">The sequence shown here is derived from an EMBL/GenBank/DDBJ whole genome shotgun (WGS) entry which is preliminary data.</text>
</comment>
<dbReference type="AlphaFoldDB" id="A0AA38CL04"/>
<sequence>LGCDNPTPIAQMIKDSGIGFAGGFPIFVQCVDIVLACGACFNSESKKIVDVHGE</sequence>
<accession>A0AA38CL04</accession>
<gene>
    <name evidence="1" type="ORF">KI387_013793</name>
</gene>